<proteinExistence type="predicted"/>
<comment type="caution">
    <text evidence="3">The sequence shown here is derived from an EMBL/GenBank/DDBJ whole genome shotgun (WGS) entry which is preliminary data.</text>
</comment>
<sequence length="505" mass="52919">MFDLLREGLPLFLVPQALVLTMLGIVAGLVIGVLPGLGPLMGIVLMLPIAFHLPPIAAMGMLIAIYIGGSAGGSISAILLRIPGTPLAAATLCDGFPMAQKGRAQDAVGLAVAASAIGGLVGGLILLFFSPLLAKFALRFAPPEYFAMALLGILTIAIVSEGSALKGLLAGALGLTLAMVGTDEFTNAYRFTFGNFKLSSGPHIVAVVVGLFALSEMFFQIEAAGFLARPNVQRLRISFRALRLLGHHKFNLARSALIGTFFGAIPGAGGDVSAFISYATAKKLAHPNEKYGEGAEGGVVATEAANNGTCGGALIPTLTLGIPGDASTAVLMGALILLGFFPGPELFRYHPEIVGGIFVAYLMGNVILLVVGILLVPLFAEVLRVPKAWLIPAVLLFSTLGTYALQSSTFDLWVMLTFGVVGYVMRRAGFPLAPLIIGMILGGVLESNFRRSLLISRDGPMIFIERPISAAIITIDVILLIVIVVSTIRSSRKRGSVRTEEEPAR</sequence>
<feature type="transmembrane region" description="Helical" evidence="1">
    <location>
        <begin position="428"/>
        <end position="447"/>
    </location>
</feature>
<feature type="transmembrane region" description="Helical" evidence="1">
    <location>
        <begin position="468"/>
        <end position="488"/>
    </location>
</feature>
<feature type="domain" description="DUF112" evidence="2">
    <location>
        <begin position="18"/>
        <end position="437"/>
    </location>
</feature>
<dbReference type="RefSeq" id="WP_260906981.1">
    <property type="nucleotide sequence ID" value="NZ_JAOCZP010000011.1"/>
</dbReference>
<keyword evidence="1" id="KW-0812">Transmembrane</keyword>
<feature type="transmembrane region" description="Helical" evidence="1">
    <location>
        <begin position="204"/>
        <end position="228"/>
    </location>
</feature>
<feature type="transmembrane region" description="Helical" evidence="1">
    <location>
        <begin position="322"/>
        <end position="341"/>
    </location>
</feature>
<dbReference type="InterPro" id="IPR002823">
    <property type="entry name" value="DUF112_TM"/>
</dbReference>
<evidence type="ECO:0000313" key="3">
    <source>
        <dbReference type="EMBL" id="MCT7378157.1"/>
    </source>
</evidence>
<name>A0ABT2LUG4_9HYPH</name>
<evidence type="ECO:0000313" key="4">
    <source>
        <dbReference type="Proteomes" id="UP001320831"/>
    </source>
</evidence>
<keyword evidence="1" id="KW-0472">Membrane</keyword>
<evidence type="ECO:0000259" key="2">
    <source>
        <dbReference type="Pfam" id="PF01970"/>
    </source>
</evidence>
<feature type="transmembrane region" description="Helical" evidence="1">
    <location>
        <begin position="353"/>
        <end position="376"/>
    </location>
</feature>
<feature type="transmembrane region" description="Helical" evidence="1">
    <location>
        <begin position="388"/>
        <end position="408"/>
    </location>
</feature>
<gene>
    <name evidence="3" type="ORF">N5A92_24390</name>
</gene>
<dbReference type="PANTHER" id="PTHR35342:SF5">
    <property type="entry name" value="TRICARBOXYLIC TRANSPORT PROTEIN"/>
    <property type="match status" value="1"/>
</dbReference>
<dbReference type="PANTHER" id="PTHR35342">
    <property type="entry name" value="TRICARBOXYLIC TRANSPORT PROTEIN"/>
    <property type="match status" value="1"/>
</dbReference>
<accession>A0ABT2LUG4</accession>
<dbReference type="Pfam" id="PF01970">
    <property type="entry name" value="TctA"/>
    <property type="match status" value="1"/>
</dbReference>
<feature type="transmembrane region" description="Helical" evidence="1">
    <location>
        <begin position="145"/>
        <end position="165"/>
    </location>
</feature>
<organism evidence="3 4">
    <name type="scientific">Chelativorans salis</name>
    <dbReference type="NCBI Taxonomy" id="2978478"/>
    <lineage>
        <taxon>Bacteria</taxon>
        <taxon>Pseudomonadati</taxon>
        <taxon>Pseudomonadota</taxon>
        <taxon>Alphaproteobacteria</taxon>
        <taxon>Hyphomicrobiales</taxon>
        <taxon>Phyllobacteriaceae</taxon>
        <taxon>Chelativorans</taxon>
    </lineage>
</organism>
<dbReference type="EMBL" id="JAOCZP010000011">
    <property type="protein sequence ID" value="MCT7378157.1"/>
    <property type="molecule type" value="Genomic_DNA"/>
</dbReference>
<feature type="transmembrane region" description="Helical" evidence="1">
    <location>
        <begin position="40"/>
        <end position="66"/>
    </location>
</feature>
<feature type="transmembrane region" description="Helical" evidence="1">
    <location>
        <begin position="110"/>
        <end position="133"/>
    </location>
</feature>
<reference evidence="3 4" key="1">
    <citation type="submission" date="2022-09" db="EMBL/GenBank/DDBJ databases">
        <title>Chelativorans salina sp. nov., a novel slightly halophilic bacterium isolated from a saline lake sediment enrichment.</title>
        <authorList>
            <person name="Gao L."/>
            <person name="Fang B.-Z."/>
            <person name="Li W.-J."/>
        </authorList>
    </citation>
    <scope>NUCLEOTIDE SEQUENCE [LARGE SCALE GENOMIC DNA]</scope>
    <source>
        <strain evidence="3 4">EGI FJ00035</strain>
    </source>
</reference>
<keyword evidence="1" id="KW-1133">Transmembrane helix</keyword>
<keyword evidence="4" id="KW-1185">Reference proteome</keyword>
<protein>
    <submittedName>
        <fullName evidence="3">Tripartite tricarboxylate transporter permease</fullName>
    </submittedName>
</protein>
<feature type="transmembrane region" description="Helical" evidence="1">
    <location>
        <begin position="12"/>
        <end position="34"/>
    </location>
</feature>
<evidence type="ECO:0000256" key="1">
    <source>
        <dbReference type="SAM" id="Phobius"/>
    </source>
</evidence>
<dbReference type="Proteomes" id="UP001320831">
    <property type="component" value="Unassembled WGS sequence"/>
</dbReference>